<dbReference type="RefSeq" id="XP_060328613.1">
    <property type="nucleotide sequence ID" value="XM_060482775.1"/>
</dbReference>
<dbReference type="AlphaFoldDB" id="A0AA39K488"/>
<evidence type="ECO:0000313" key="2">
    <source>
        <dbReference type="Proteomes" id="UP001175211"/>
    </source>
</evidence>
<reference evidence="1" key="1">
    <citation type="submission" date="2023-06" db="EMBL/GenBank/DDBJ databases">
        <authorList>
            <consortium name="Lawrence Berkeley National Laboratory"/>
            <person name="Ahrendt S."/>
            <person name="Sahu N."/>
            <person name="Indic B."/>
            <person name="Wong-Bajracharya J."/>
            <person name="Merenyi Z."/>
            <person name="Ke H.-M."/>
            <person name="Monk M."/>
            <person name="Kocsube S."/>
            <person name="Drula E."/>
            <person name="Lipzen A."/>
            <person name="Balint B."/>
            <person name="Henrissat B."/>
            <person name="Andreopoulos B."/>
            <person name="Martin F.M."/>
            <person name="Harder C.B."/>
            <person name="Rigling D."/>
            <person name="Ford K.L."/>
            <person name="Foster G.D."/>
            <person name="Pangilinan J."/>
            <person name="Papanicolaou A."/>
            <person name="Barry K."/>
            <person name="LaButti K."/>
            <person name="Viragh M."/>
            <person name="Koriabine M."/>
            <person name="Yan M."/>
            <person name="Riley R."/>
            <person name="Champramary S."/>
            <person name="Plett K.L."/>
            <person name="Tsai I.J."/>
            <person name="Slot J."/>
            <person name="Sipos G."/>
            <person name="Plett J."/>
            <person name="Nagy L.G."/>
            <person name="Grigoriev I.V."/>
        </authorList>
    </citation>
    <scope>NUCLEOTIDE SEQUENCE</scope>
    <source>
        <strain evidence="1">CCBAS 213</strain>
    </source>
</reference>
<organism evidence="1 2">
    <name type="scientific">Armillaria tabescens</name>
    <name type="common">Ringless honey mushroom</name>
    <name type="synonym">Agaricus tabescens</name>
    <dbReference type="NCBI Taxonomy" id="1929756"/>
    <lineage>
        <taxon>Eukaryota</taxon>
        <taxon>Fungi</taxon>
        <taxon>Dikarya</taxon>
        <taxon>Basidiomycota</taxon>
        <taxon>Agaricomycotina</taxon>
        <taxon>Agaricomycetes</taxon>
        <taxon>Agaricomycetidae</taxon>
        <taxon>Agaricales</taxon>
        <taxon>Marasmiineae</taxon>
        <taxon>Physalacriaceae</taxon>
        <taxon>Desarmillaria</taxon>
    </lineage>
</organism>
<comment type="caution">
    <text evidence="1">The sequence shown here is derived from an EMBL/GenBank/DDBJ whole genome shotgun (WGS) entry which is preliminary data.</text>
</comment>
<accession>A0AA39K488</accession>
<sequence length="399" mass="45760">MLIVLTLSTNKIYSLPQELIDAIIDEIHNDSDPKTVQRTLKLCNLIGRIFVRRTREHLFRHITIRSIPECQKLLALSQVHSLTTSLSIIFQSPVPGGRGCQTISTLTELPSLIDVLHNVNTIRLCDVDWKSLSQRFIDSLASRSFVSITLMYTHFPDSNAFYSFLSHSPNLRQFSCFKTTIDSNDRPPFGASHRPCITELSLRKMYQIPAMLLSPALSPMNLQSLRVLDVFLDEVGQFEQAHRLMNLTAHSLEVLRVSQLLTRPEDRLQYLPIERLKSIMIETYDFHLAVFDWWIEHFEKHPAMQCSCMHLFVCVLTNQVRTLANYAGWKRLDIALSRTSIRSLVVILFATSDIILFKKQNAMKSAVEDNLPILMSRRIARVHVDLYKKPAVGGNFLLN</sequence>
<proteinExistence type="predicted"/>
<dbReference type="GeneID" id="85366323"/>
<dbReference type="Proteomes" id="UP001175211">
    <property type="component" value="Unassembled WGS sequence"/>
</dbReference>
<keyword evidence="2" id="KW-1185">Reference proteome</keyword>
<protein>
    <submittedName>
        <fullName evidence="1">Uncharacterized protein</fullName>
    </submittedName>
</protein>
<gene>
    <name evidence="1" type="ORF">EV420DRAFT_605909</name>
</gene>
<name>A0AA39K488_ARMTA</name>
<evidence type="ECO:0000313" key="1">
    <source>
        <dbReference type="EMBL" id="KAK0454225.1"/>
    </source>
</evidence>
<dbReference type="EMBL" id="JAUEPS010000027">
    <property type="protein sequence ID" value="KAK0454225.1"/>
    <property type="molecule type" value="Genomic_DNA"/>
</dbReference>